<protein>
    <submittedName>
        <fullName evidence="3">Alkaline phosphatase D family protein</fullName>
    </submittedName>
</protein>
<dbReference type="Proteomes" id="UP001199260">
    <property type="component" value="Unassembled WGS sequence"/>
</dbReference>
<dbReference type="PANTHER" id="PTHR43606">
    <property type="entry name" value="PHOSPHATASE, PUTATIVE (AFU_ORTHOLOGUE AFUA_6G08710)-RELATED"/>
    <property type="match status" value="1"/>
</dbReference>
<dbReference type="InterPro" id="IPR052900">
    <property type="entry name" value="Phospholipid_Metab_Enz"/>
</dbReference>
<name>A0AAW4XXN1_9BURK</name>
<dbReference type="InterPro" id="IPR006311">
    <property type="entry name" value="TAT_signal"/>
</dbReference>
<dbReference type="InterPro" id="IPR038607">
    <property type="entry name" value="PhoD-like_sf"/>
</dbReference>
<dbReference type="Pfam" id="PF09423">
    <property type="entry name" value="PhoD"/>
    <property type="match status" value="1"/>
</dbReference>
<dbReference type="Gene3D" id="3.60.21.70">
    <property type="entry name" value="PhoD-like phosphatase"/>
    <property type="match status" value="1"/>
</dbReference>
<feature type="domain" description="PhoD-like phosphatase metallophosphatase" evidence="1">
    <location>
        <begin position="160"/>
        <end position="515"/>
    </location>
</feature>
<organism evidence="3 4">
    <name type="scientific">Comamonas koreensis</name>
    <dbReference type="NCBI Taxonomy" id="160825"/>
    <lineage>
        <taxon>Bacteria</taxon>
        <taxon>Pseudomonadati</taxon>
        <taxon>Pseudomonadota</taxon>
        <taxon>Betaproteobacteria</taxon>
        <taxon>Burkholderiales</taxon>
        <taxon>Comamonadaceae</taxon>
        <taxon>Comamonas</taxon>
    </lineage>
</organism>
<accession>A0AAW4XXN1</accession>
<dbReference type="AlphaFoldDB" id="A0AAW4XXN1"/>
<sequence length="535" mass="58901">MTSHDPSARRRFLLSSTAIAGTGLLPGILRAQTAPAAITQDAARPMLLSGLQSGDVLAHSAIVWARASREARMRVEWSTTSHFAQSTLVRGPDLLPDTDGTGRVELQGLPAGQDIFYRVVLDDLASSNTRSPAVLGHFRTPLASQGPATRPFRLVWSGDTAGQGYGINEGIGGMRIYDEMRKTNPDVFLHSGDTIYADGPIPETIALPDGSTWKNLVTPQVAKVAETLEEYRGRYRYNLMDQNVRALGSEVAQIWQWDDHEVTNNYSDSKSVANDKRYSEKNVQLLTARGRRAFMEYAPMRPFGAAEQQRVYRHLPQGPLADIFVLDMRSYRGPNSHNLQAVESAETDFLGRPQLDWLLAGLKASTATWKLIAADMPIGLFVPDGKDAEGRDQWEAIANGEHGVPKGRELEMARLLKGIKDAGIRNVVWLTADVHYTAAHHYSPERAQFKDFAPFWEFVSGPLNAGGFGPNEADQTFGLDVVFHKAPPKANSAPSEGYQFFGQLDIHHQSRALTVVLKDLNGAALYTKTLEPQQA</sequence>
<proteinExistence type="predicted"/>
<dbReference type="InterPro" id="IPR032093">
    <property type="entry name" value="PhoD_N"/>
</dbReference>
<dbReference type="Gene3D" id="2.60.40.380">
    <property type="entry name" value="Purple acid phosphatase-like, N-terminal"/>
    <property type="match status" value="1"/>
</dbReference>
<keyword evidence="4" id="KW-1185">Reference proteome</keyword>
<dbReference type="InterPro" id="IPR029052">
    <property type="entry name" value="Metallo-depent_PP-like"/>
</dbReference>
<evidence type="ECO:0000259" key="2">
    <source>
        <dbReference type="Pfam" id="PF16655"/>
    </source>
</evidence>
<dbReference type="Pfam" id="PF16655">
    <property type="entry name" value="PhoD_N"/>
    <property type="match status" value="1"/>
</dbReference>
<dbReference type="SUPFAM" id="SSF56300">
    <property type="entry name" value="Metallo-dependent phosphatases"/>
    <property type="match status" value="1"/>
</dbReference>
<evidence type="ECO:0000259" key="1">
    <source>
        <dbReference type="Pfam" id="PF09423"/>
    </source>
</evidence>
<dbReference type="PANTHER" id="PTHR43606:SF1">
    <property type="entry name" value="PHOD-LIKE PHOSPHATASE METALLOPHOSPHATASE DOMAIN-CONTAINING PROTEIN"/>
    <property type="match status" value="1"/>
</dbReference>
<dbReference type="InterPro" id="IPR018946">
    <property type="entry name" value="PhoD-like_MPP"/>
</dbReference>
<evidence type="ECO:0000313" key="4">
    <source>
        <dbReference type="Proteomes" id="UP001199260"/>
    </source>
</evidence>
<dbReference type="PROSITE" id="PS51318">
    <property type="entry name" value="TAT"/>
    <property type="match status" value="1"/>
</dbReference>
<dbReference type="CDD" id="cd07389">
    <property type="entry name" value="MPP_PhoD"/>
    <property type="match status" value="1"/>
</dbReference>
<dbReference type="EMBL" id="JAJNCT010000009">
    <property type="protein sequence ID" value="MCD2165449.1"/>
    <property type="molecule type" value="Genomic_DNA"/>
</dbReference>
<feature type="domain" description="Phospholipase D N-terminal" evidence="2">
    <location>
        <begin position="50"/>
        <end position="140"/>
    </location>
</feature>
<reference evidence="3 4" key="1">
    <citation type="submission" date="2021-11" db="EMBL/GenBank/DDBJ databases">
        <title>Genome sequence.</title>
        <authorList>
            <person name="Sun Q."/>
        </authorList>
    </citation>
    <scope>NUCLEOTIDE SEQUENCE [LARGE SCALE GENOMIC DNA]</scope>
    <source>
        <strain evidence="3 4">KCTC 12005</strain>
    </source>
</reference>
<gene>
    <name evidence="3" type="ORF">LPW39_09905</name>
</gene>
<evidence type="ECO:0000313" key="3">
    <source>
        <dbReference type="EMBL" id="MCD2165449.1"/>
    </source>
</evidence>
<comment type="caution">
    <text evidence="3">The sequence shown here is derived from an EMBL/GenBank/DDBJ whole genome shotgun (WGS) entry which is preliminary data.</text>
</comment>
<dbReference type="RefSeq" id="WP_230774121.1">
    <property type="nucleotide sequence ID" value="NZ_JAJNCT010000009.1"/>
</dbReference>